<dbReference type="AlphaFoldDB" id="A0A8D0G3U3"/>
<evidence type="ECO:0000313" key="5">
    <source>
        <dbReference type="Ensembl" id="ENSSPUP00000000311.1"/>
    </source>
</evidence>
<dbReference type="Proteomes" id="UP000694392">
    <property type="component" value="Unplaced"/>
</dbReference>
<dbReference type="GO" id="GO:0007346">
    <property type="term" value="P:regulation of mitotic cell cycle"/>
    <property type="evidence" value="ECO:0007669"/>
    <property type="project" value="Ensembl"/>
</dbReference>
<feature type="compositionally biased region" description="Basic and acidic residues" evidence="2">
    <location>
        <begin position="289"/>
        <end position="301"/>
    </location>
</feature>
<dbReference type="OMA" id="INFMAPN"/>
<dbReference type="Pfam" id="PF13339">
    <property type="entry name" value="AATF-Che1"/>
    <property type="match status" value="1"/>
</dbReference>
<dbReference type="PANTHER" id="PTHR15565:SF0">
    <property type="entry name" value="PROTEIN AATF"/>
    <property type="match status" value="1"/>
</dbReference>
<feature type="domain" description="AATF leucine zipper-containing" evidence="4">
    <location>
        <begin position="209"/>
        <end position="331"/>
    </location>
</feature>
<feature type="region of interest" description="Disordered" evidence="2">
    <location>
        <begin position="280"/>
        <end position="301"/>
    </location>
</feature>
<evidence type="ECO:0000259" key="3">
    <source>
        <dbReference type="Pfam" id="PF08164"/>
    </source>
</evidence>
<dbReference type="InterPro" id="IPR025160">
    <property type="entry name" value="AATF"/>
</dbReference>
<evidence type="ECO:0000259" key="4">
    <source>
        <dbReference type="Pfam" id="PF13339"/>
    </source>
</evidence>
<dbReference type="Pfam" id="PF08164">
    <property type="entry name" value="TRAUB"/>
    <property type="match status" value="1"/>
</dbReference>
<feature type="compositionally biased region" description="Basic and acidic residues" evidence="2">
    <location>
        <begin position="118"/>
        <end position="132"/>
    </location>
</feature>
<evidence type="ECO:0000313" key="6">
    <source>
        <dbReference type="Proteomes" id="UP000694392"/>
    </source>
</evidence>
<gene>
    <name evidence="5" type="primary">AATF</name>
</gene>
<comment type="similarity">
    <text evidence="1">Belongs to the AATF family.</text>
</comment>
<dbReference type="GO" id="GO:2001234">
    <property type="term" value="P:negative regulation of apoptotic signaling pathway"/>
    <property type="evidence" value="ECO:0007669"/>
    <property type="project" value="Ensembl"/>
</dbReference>
<sequence>MAAPLAQQLEQLLNPLPRGLADPEDDPEEATAARVIDKFDEGGTEDVLAVASSLRKRASASLLDADRRYSGKATSRKAWKEELWGESLSQEGTDEEDLDGEEESDEESPDADTDQEDEHTSADDDLEERRAELAQFKKPAFSFQNISDFEKFTEGMDDVGSSEEEDEDASMEEGSDEEEPEDESEGQEDETQESENDGAVMTFSKDKVLLEGRIKLQKALLTANRLPQPDVFQEFKKQGGQEFTNAITSPCAVFRFVKHVSEIMKCLLHSCDMMHIDEEVPSSSDEEMAGERRKGPPKRKLEMDDYPEFIAKRFADFRTYRNSTLQKWHDKTKLASGKLGKGFSAFERSILTQIDHIMMDKERLLRRTQTKRSVYRILGKPEQVSQQAPEPLPGHSEALPQAKSNAHLKDLDEEIFDDDDFYHQLLRELIERKTSSLDPNDQVAMGRQWLAIQKLRSKIQKKVDRKASKGRKIRYHVHSKLVSFMAPIDHCTMNDDASQVLLCLWKKGRSMDRQPLEGGWFKCTPVLASP</sequence>
<dbReference type="GO" id="GO:0006357">
    <property type="term" value="P:regulation of transcription by RNA polymerase II"/>
    <property type="evidence" value="ECO:0007669"/>
    <property type="project" value="TreeGrafter"/>
</dbReference>
<reference evidence="5" key="1">
    <citation type="submission" date="2025-08" db="UniProtKB">
        <authorList>
            <consortium name="Ensembl"/>
        </authorList>
    </citation>
    <scope>IDENTIFICATION</scope>
</reference>
<organism evidence="5 6">
    <name type="scientific">Sphenodon punctatus</name>
    <name type="common">Tuatara</name>
    <name type="synonym">Hatteria punctata</name>
    <dbReference type="NCBI Taxonomy" id="8508"/>
    <lineage>
        <taxon>Eukaryota</taxon>
        <taxon>Metazoa</taxon>
        <taxon>Chordata</taxon>
        <taxon>Craniata</taxon>
        <taxon>Vertebrata</taxon>
        <taxon>Euteleostomi</taxon>
        <taxon>Lepidosauria</taxon>
        <taxon>Sphenodontia</taxon>
        <taxon>Sphenodontidae</taxon>
        <taxon>Sphenodon</taxon>
    </lineage>
</organism>
<proteinExistence type="inferred from homology"/>
<feature type="region of interest" description="Disordered" evidence="2">
    <location>
        <begin position="65"/>
        <end position="137"/>
    </location>
</feature>
<dbReference type="GO" id="GO:0005737">
    <property type="term" value="C:cytoplasm"/>
    <property type="evidence" value="ECO:0007669"/>
    <property type="project" value="Ensembl"/>
</dbReference>
<protein>
    <submittedName>
        <fullName evidence="5">Apoptosis antagonizing transcription factor</fullName>
    </submittedName>
</protein>
<accession>A0A8D0G3U3</accession>
<dbReference type="GO" id="GO:0042274">
    <property type="term" value="P:ribosomal small subunit biogenesis"/>
    <property type="evidence" value="ECO:0007669"/>
    <property type="project" value="Ensembl"/>
</dbReference>
<feature type="domain" description="Apoptosis-antagonizing transcription factor C-terminal" evidence="3">
    <location>
        <begin position="422"/>
        <end position="499"/>
    </location>
</feature>
<feature type="region of interest" description="Disordered" evidence="2">
    <location>
        <begin position="156"/>
        <end position="202"/>
    </location>
</feature>
<keyword evidence="6" id="KW-1185">Reference proteome</keyword>
<dbReference type="InterPro" id="IPR039223">
    <property type="entry name" value="AATF/Bfr2"/>
</dbReference>
<dbReference type="Ensembl" id="ENSSPUT00000000337.1">
    <property type="protein sequence ID" value="ENSSPUP00000000311.1"/>
    <property type="gene ID" value="ENSSPUG00000000290.1"/>
</dbReference>
<dbReference type="GO" id="GO:0040016">
    <property type="term" value="P:embryonic cleavage"/>
    <property type="evidence" value="ECO:0007669"/>
    <property type="project" value="Ensembl"/>
</dbReference>
<dbReference type="GO" id="GO:0043522">
    <property type="term" value="F:leucine zipper domain binding"/>
    <property type="evidence" value="ECO:0007669"/>
    <property type="project" value="Ensembl"/>
</dbReference>
<reference evidence="5" key="2">
    <citation type="submission" date="2025-09" db="UniProtKB">
        <authorList>
            <consortium name="Ensembl"/>
        </authorList>
    </citation>
    <scope>IDENTIFICATION</scope>
</reference>
<dbReference type="GO" id="GO:0005667">
    <property type="term" value="C:transcription regulator complex"/>
    <property type="evidence" value="ECO:0007669"/>
    <property type="project" value="Ensembl"/>
</dbReference>
<feature type="compositionally biased region" description="Acidic residues" evidence="2">
    <location>
        <begin position="156"/>
        <end position="196"/>
    </location>
</feature>
<dbReference type="GO" id="GO:0042985">
    <property type="term" value="P:negative regulation of amyloid precursor protein biosynthetic process"/>
    <property type="evidence" value="ECO:0007669"/>
    <property type="project" value="Ensembl"/>
</dbReference>
<dbReference type="GO" id="GO:0005654">
    <property type="term" value="C:nucleoplasm"/>
    <property type="evidence" value="ECO:0007669"/>
    <property type="project" value="Ensembl"/>
</dbReference>
<feature type="compositionally biased region" description="Acidic residues" evidence="2">
    <location>
        <begin position="92"/>
        <end position="117"/>
    </location>
</feature>
<evidence type="ECO:0000256" key="2">
    <source>
        <dbReference type="SAM" id="MobiDB-lite"/>
    </source>
</evidence>
<name>A0A8D0G3U3_SPHPU</name>
<dbReference type="GO" id="GO:0032040">
    <property type="term" value="C:small-subunit processome"/>
    <property type="evidence" value="ECO:0007669"/>
    <property type="project" value="Ensembl"/>
</dbReference>
<dbReference type="PANTHER" id="PTHR15565">
    <property type="entry name" value="AATF PROTEIN APOPTOSIS ANTAGONIZING TRANSCRIPTION FACTOR"/>
    <property type="match status" value="1"/>
</dbReference>
<dbReference type="GeneTree" id="ENSGT00390000000288"/>
<dbReference type="GO" id="GO:0007155">
    <property type="term" value="P:cell adhesion"/>
    <property type="evidence" value="ECO:0007669"/>
    <property type="project" value="Ensembl"/>
</dbReference>
<dbReference type="InterPro" id="IPR012617">
    <property type="entry name" value="AATF_C"/>
</dbReference>
<evidence type="ECO:0000256" key="1">
    <source>
        <dbReference type="ARBA" id="ARBA00008966"/>
    </source>
</evidence>